<dbReference type="PANTHER" id="PTHR43539:SF78">
    <property type="entry name" value="FLAVIN-CONTAINING MONOOXYGENASE"/>
    <property type="match status" value="1"/>
</dbReference>
<dbReference type="GO" id="GO:0050660">
    <property type="term" value="F:flavin adenine dinucleotide binding"/>
    <property type="evidence" value="ECO:0007669"/>
    <property type="project" value="InterPro"/>
</dbReference>
<accession>V9Z4X2</accession>
<dbReference type="Gene3D" id="3.50.50.60">
    <property type="entry name" value="FAD/NAD(P)-binding domain"/>
    <property type="match status" value="1"/>
</dbReference>
<dbReference type="SUPFAM" id="SSF51905">
    <property type="entry name" value="FAD/NAD(P)-binding domain"/>
    <property type="match status" value="2"/>
</dbReference>
<dbReference type="EMBL" id="KF602048">
    <property type="protein sequence ID" value="AHE39049.1"/>
    <property type="molecule type" value="Genomic_DNA"/>
</dbReference>
<gene>
    <name evidence="2" type="ORF">pFRL3_272c</name>
</gene>
<dbReference type="GO" id="GO:0004497">
    <property type="term" value="F:monooxygenase activity"/>
    <property type="evidence" value="ECO:0007669"/>
    <property type="project" value="TreeGrafter"/>
</dbReference>
<dbReference type="InterPro" id="IPR036188">
    <property type="entry name" value="FAD/NAD-bd_sf"/>
</dbReference>
<dbReference type="PIRSF" id="PIRSF000332">
    <property type="entry name" value="FMO"/>
    <property type="match status" value="1"/>
</dbReference>
<evidence type="ECO:0000313" key="2">
    <source>
        <dbReference type="EMBL" id="AHE39049.1"/>
    </source>
</evidence>
<protein>
    <submittedName>
        <fullName evidence="2">Putative FAD-dependent oxidoreductase</fullName>
    </submittedName>
</protein>
<keyword evidence="2" id="KW-0614">Plasmid</keyword>
<dbReference type="PANTHER" id="PTHR43539">
    <property type="entry name" value="FLAVIN-BINDING MONOOXYGENASE-LIKE PROTEIN (AFU_ORTHOLOGUE AFUA_4G09220)"/>
    <property type="match status" value="1"/>
</dbReference>
<sequence length="353" mass="38085">MEHIDVAVIGGGQSGLTTAHALLRRGLVPVVLEASDRTAGSWPHYYDSLTLFSPAWYSSLPGMPFPGADRDRYPHRDEVVAYLTTYADRLDAEIRTSCRVTAVRRTGDGFTVELEGGGRLSARTVVAASGTFGRPYRPALPGLEEFTGRVLHAADYRSPAPFTGGRVVVVGAGNSAVQIAAELAETAQVTLATRGPVKFAAQRILGRDLHFWTARTGLDTAPLGRLLSRPPAQPVLDDGRYRAALAAGRPDRRAVFTGTDGAQLIWPDGEREEVDAIVFATGYRPDLPYLTDLDGALDTEGKPRHREGLATGVPGLAFVGLEWQRSLSSNSLRGVGRDAERIARRLAAYLARR</sequence>
<dbReference type="InterPro" id="IPR000960">
    <property type="entry name" value="Flavin_mOase"/>
</dbReference>
<dbReference type="Pfam" id="PF13738">
    <property type="entry name" value="Pyr_redox_3"/>
    <property type="match status" value="1"/>
</dbReference>
<evidence type="ECO:0000256" key="1">
    <source>
        <dbReference type="ARBA" id="ARBA00023002"/>
    </source>
</evidence>
<dbReference type="InterPro" id="IPR050982">
    <property type="entry name" value="Auxin_biosynth/cation_transpt"/>
</dbReference>
<dbReference type="GO" id="GO:0050661">
    <property type="term" value="F:NADP binding"/>
    <property type="evidence" value="ECO:0007669"/>
    <property type="project" value="InterPro"/>
</dbReference>
<keyword evidence="1" id="KW-0560">Oxidoreductase</keyword>
<dbReference type="AlphaFoldDB" id="V9Z4X2"/>
<proteinExistence type="predicted"/>
<organism evidence="2">
    <name type="scientific">Streptomyces sp. FR1</name>
    <dbReference type="NCBI Taxonomy" id="349971"/>
    <lineage>
        <taxon>Bacteria</taxon>
        <taxon>Bacillati</taxon>
        <taxon>Actinomycetota</taxon>
        <taxon>Actinomycetes</taxon>
        <taxon>Kitasatosporales</taxon>
        <taxon>Streptomycetaceae</taxon>
        <taxon>Streptomyces</taxon>
    </lineage>
</organism>
<geneLocation type="plasmid" evidence="2">
    <name>pFRL3</name>
</geneLocation>
<name>V9Z4X2_9ACTN</name>
<dbReference type="RefSeq" id="WP_024126430.1">
    <property type="nucleotide sequence ID" value="NC_023283.1"/>
</dbReference>
<reference evidence="2" key="1">
    <citation type="submission" date="2013-09" db="EMBL/GenBank/DDBJ databases">
        <title>Complete nucleotide sequence of Streptomyces linear plasmid pFRL3.</title>
        <authorList>
            <person name="Chen Z."/>
            <person name="Fang P."/>
            <person name="Qin Z."/>
        </authorList>
    </citation>
    <scope>NUCLEOTIDE SEQUENCE</scope>
    <source>
        <plasmid evidence="2">pFRL3</plasmid>
    </source>
</reference>
<dbReference type="PRINTS" id="PR00370">
    <property type="entry name" value="FMOXYGENASE"/>
</dbReference>